<dbReference type="InterPro" id="IPR020568">
    <property type="entry name" value="Ribosomal_Su5_D2-typ_SF"/>
</dbReference>
<dbReference type="GO" id="GO:0046872">
    <property type="term" value="F:metal ion binding"/>
    <property type="evidence" value="ECO:0007669"/>
    <property type="project" value="UniProtKB-KW"/>
</dbReference>
<feature type="domain" description="GHMP kinase C-terminal" evidence="10">
    <location>
        <begin position="337"/>
        <end position="415"/>
    </location>
</feature>
<dbReference type="SUPFAM" id="SSF55060">
    <property type="entry name" value="GHMP Kinase, C-terminal domain"/>
    <property type="match status" value="1"/>
</dbReference>
<dbReference type="InterPro" id="IPR013750">
    <property type="entry name" value="GHMP_kinase_C_dom"/>
</dbReference>
<dbReference type="Proteomes" id="UP000054558">
    <property type="component" value="Unassembled WGS sequence"/>
</dbReference>
<dbReference type="PANTHER" id="PTHR10457:SF6">
    <property type="entry name" value="GALACTURONOKINASE"/>
    <property type="match status" value="1"/>
</dbReference>
<organism evidence="11 12">
    <name type="scientific">Klebsormidium nitens</name>
    <name type="common">Green alga</name>
    <name type="synonym">Ulothrix nitens</name>
    <dbReference type="NCBI Taxonomy" id="105231"/>
    <lineage>
        <taxon>Eukaryota</taxon>
        <taxon>Viridiplantae</taxon>
        <taxon>Streptophyta</taxon>
        <taxon>Klebsormidiophyceae</taxon>
        <taxon>Klebsormidiales</taxon>
        <taxon>Klebsormidiaceae</taxon>
        <taxon>Klebsormidium</taxon>
    </lineage>
</organism>
<evidence type="ECO:0000313" key="11">
    <source>
        <dbReference type="EMBL" id="GAQ83692.1"/>
    </source>
</evidence>
<dbReference type="Gene3D" id="3.30.70.890">
    <property type="entry name" value="GHMP kinase, C-terminal domain"/>
    <property type="match status" value="1"/>
</dbReference>
<dbReference type="Pfam" id="PF08544">
    <property type="entry name" value="GHMP_kinases_C"/>
    <property type="match status" value="1"/>
</dbReference>
<dbReference type="GO" id="GO:0005829">
    <property type="term" value="C:cytosol"/>
    <property type="evidence" value="ECO:0000318"/>
    <property type="project" value="GO_Central"/>
</dbReference>
<dbReference type="GO" id="GO:0005524">
    <property type="term" value="F:ATP binding"/>
    <property type="evidence" value="ECO:0007669"/>
    <property type="project" value="UniProtKB-KW"/>
</dbReference>
<dbReference type="Pfam" id="PF00288">
    <property type="entry name" value="GHMP_kinases_N"/>
    <property type="match status" value="1"/>
</dbReference>
<proteinExistence type="predicted"/>
<dbReference type="InterPro" id="IPR006206">
    <property type="entry name" value="Mevalonate/galactokinase"/>
</dbReference>
<dbReference type="GO" id="GO:0004335">
    <property type="term" value="F:galactokinase activity"/>
    <property type="evidence" value="ECO:0000318"/>
    <property type="project" value="GO_Central"/>
</dbReference>
<evidence type="ECO:0000256" key="1">
    <source>
        <dbReference type="ARBA" id="ARBA00022679"/>
    </source>
</evidence>
<evidence type="ECO:0000256" key="4">
    <source>
        <dbReference type="ARBA" id="ARBA00022777"/>
    </source>
</evidence>
<keyword evidence="12" id="KW-1185">Reference proteome</keyword>
<keyword evidence="3" id="KW-0547">Nucleotide-binding</keyword>
<evidence type="ECO:0000256" key="2">
    <source>
        <dbReference type="ARBA" id="ARBA00022723"/>
    </source>
</evidence>
<dbReference type="PRINTS" id="PR00959">
    <property type="entry name" value="MEVGALKINASE"/>
</dbReference>
<reference evidence="11 12" key="1">
    <citation type="journal article" date="2014" name="Nat. Commun.">
        <title>Klebsormidium flaccidum genome reveals primary factors for plant terrestrial adaptation.</title>
        <authorList>
            <person name="Hori K."/>
            <person name="Maruyama F."/>
            <person name="Fujisawa T."/>
            <person name="Togashi T."/>
            <person name="Yamamoto N."/>
            <person name="Seo M."/>
            <person name="Sato S."/>
            <person name="Yamada T."/>
            <person name="Mori H."/>
            <person name="Tajima N."/>
            <person name="Moriyama T."/>
            <person name="Ikeuchi M."/>
            <person name="Watanabe M."/>
            <person name="Wada H."/>
            <person name="Kobayashi K."/>
            <person name="Saito M."/>
            <person name="Masuda T."/>
            <person name="Sasaki-Sekimoto Y."/>
            <person name="Mashiguchi K."/>
            <person name="Awai K."/>
            <person name="Shimojima M."/>
            <person name="Masuda S."/>
            <person name="Iwai M."/>
            <person name="Nobusawa T."/>
            <person name="Narise T."/>
            <person name="Kondo S."/>
            <person name="Saito H."/>
            <person name="Sato R."/>
            <person name="Murakawa M."/>
            <person name="Ihara Y."/>
            <person name="Oshima-Yamada Y."/>
            <person name="Ohtaka K."/>
            <person name="Satoh M."/>
            <person name="Sonobe K."/>
            <person name="Ishii M."/>
            <person name="Ohtani R."/>
            <person name="Kanamori-Sato M."/>
            <person name="Honoki R."/>
            <person name="Miyazaki D."/>
            <person name="Mochizuki H."/>
            <person name="Umetsu J."/>
            <person name="Higashi K."/>
            <person name="Shibata D."/>
            <person name="Kamiya Y."/>
            <person name="Sato N."/>
            <person name="Nakamura Y."/>
            <person name="Tabata S."/>
            <person name="Ida S."/>
            <person name="Kurokawa K."/>
            <person name="Ohta H."/>
        </authorList>
    </citation>
    <scope>NUCLEOTIDE SEQUENCE [LARGE SCALE GENOMIC DNA]</scope>
    <source>
        <strain evidence="11 12">NIES-2285</strain>
    </source>
</reference>
<evidence type="ECO:0000256" key="5">
    <source>
        <dbReference type="ARBA" id="ARBA00022840"/>
    </source>
</evidence>
<name>A0A1Y1I152_KLENI</name>
<dbReference type="Gene3D" id="3.30.230.10">
    <property type="match status" value="1"/>
</dbReference>
<feature type="region of interest" description="Disordered" evidence="8">
    <location>
        <begin position="1"/>
        <end position="23"/>
    </location>
</feature>
<dbReference type="PANTHER" id="PTHR10457">
    <property type="entry name" value="MEVALONATE KINASE/GALACTOKINASE"/>
    <property type="match status" value="1"/>
</dbReference>
<dbReference type="OMA" id="LCNVEPE"/>
<keyword evidence="6" id="KW-0460">Magnesium</keyword>
<dbReference type="PIRSF" id="PIRSF000530">
    <property type="entry name" value="Galactokinase"/>
    <property type="match status" value="1"/>
</dbReference>
<keyword evidence="2" id="KW-0479">Metal-binding</keyword>
<sequence length="440" mass="47530">MGSRNGDLSGDAEVDNGSRASWPSASQLDELREAVAEAAGWLRQRIDIRVVAAPYRICPLGAHIDHQGGAVTAMALDTGILLGFVPSNSPEVRLTSRQFGGVVHFSVDDVPPQNDPSSSEEGRWGDYARGAVYALQQKGHVLKEGIIGIIDGSQGFDCSGVSSSAATGVAFLLALEYANGLYSITEEDNIELDRVIENEYLGLRNGVLDQSAILLSRKDRLTLIDCKTRQHRVVDPPSLRQPCSDSSLKPGYRILLAFSGLRQALTNTPGYNKRVDECQEAAATLLRAAGRADEKASLSNVSSEEYDMHREELNGAIARRAKHFFTETARVRRGVEAWEKGDLKLFGQLMTDSGRSSIENYECGSTPLIQMYQILISTPGVLGARFSGAGFRGCCIALVESQRAEAVTKQVRNGYSMVRPDLGKSAAFVLCESGDGAVVL</sequence>
<evidence type="ECO:0000256" key="6">
    <source>
        <dbReference type="ARBA" id="ARBA00022842"/>
    </source>
</evidence>
<keyword evidence="7" id="KW-0119">Carbohydrate metabolism</keyword>
<dbReference type="AlphaFoldDB" id="A0A1Y1I152"/>
<protein>
    <submittedName>
        <fullName evidence="11">Galactokinase</fullName>
    </submittedName>
</protein>
<evidence type="ECO:0000259" key="10">
    <source>
        <dbReference type="Pfam" id="PF08544"/>
    </source>
</evidence>
<dbReference type="FunFam" id="3.30.70.890:FF:000001">
    <property type="entry name" value="Galactokinase"/>
    <property type="match status" value="1"/>
</dbReference>
<accession>A0A1Y1I152</accession>
<keyword evidence="1" id="KW-0808">Transferase</keyword>
<dbReference type="OrthoDB" id="275179at2759"/>
<dbReference type="STRING" id="105231.A0A1Y1I152"/>
<evidence type="ECO:0000259" key="9">
    <source>
        <dbReference type="Pfam" id="PF00288"/>
    </source>
</evidence>
<dbReference type="SUPFAM" id="SSF54211">
    <property type="entry name" value="Ribosomal protein S5 domain 2-like"/>
    <property type="match status" value="1"/>
</dbReference>
<gene>
    <name evidence="11" type="ORF">KFL_001580060</name>
</gene>
<evidence type="ECO:0000256" key="3">
    <source>
        <dbReference type="ARBA" id="ARBA00022741"/>
    </source>
</evidence>
<keyword evidence="4 11" id="KW-0418">Kinase</keyword>
<keyword evidence="5" id="KW-0067">ATP-binding</keyword>
<feature type="domain" description="GHMP kinase N-terminal" evidence="9">
    <location>
        <begin position="158"/>
        <end position="216"/>
    </location>
</feature>
<evidence type="ECO:0000256" key="8">
    <source>
        <dbReference type="SAM" id="MobiDB-lite"/>
    </source>
</evidence>
<dbReference type="InterPro" id="IPR036554">
    <property type="entry name" value="GHMP_kinase_C_sf"/>
</dbReference>
<dbReference type="InterPro" id="IPR006204">
    <property type="entry name" value="GHMP_kinase_N_dom"/>
</dbReference>
<evidence type="ECO:0000256" key="7">
    <source>
        <dbReference type="ARBA" id="ARBA00023277"/>
    </source>
</evidence>
<dbReference type="InterPro" id="IPR014721">
    <property type="entry name" value="Ribsml_uS5_D2-typ_fold_subgr"/>
</dbReference>
<dbReference type="EMBL" id="DF237107">
    <property type="protein sequence ID" value="GAQ83692.1"/>
    <property type="molecule type" value="Genomic_DNA"/>
</dbReference>
<evidence type="ECO:0000313" key="12">
    <source>
        <dbReference type="Proteomes" id="UP000054558"/>
    </source>
</evidence>
<dbReference type="GO" id="GO:0006012">
    <property type="term" value="P:galactose metabolic process"/>
    <property type="evidence" value="ECO:0000318"/>
    <property type="project" value="GO_Central"/>
</dbReference>